<dbReference type="Proteomes" id="UP001329825">
    <property type="component" value="Chromosome 2"/>
</dbReference>
<organism evidence="1 2">
    <name type="scientific">Kwoniella shivajii</name>
    <dbReference type="NCBI Taxonomy" id="564305"/>
    <lineage>
        <taxon>Eukaryota</taxon>
        <taxon>Fungi</taxon>
        <taxon>Dikarya</taxon>
        <taxon>Basidiomycota</taxon>
        <taxon>Agaricomycotina</taxon>
        <taxon>Tremellomycetes</taxon>
        <taxon>Tremellales</taxon>
        <taxon>Cryptococcaceae</taxon>
        <taxon>Kwoniella</taxon>
    </lineage>
</organism>
<dbReference type="InterPro" id="IPR029063">
    <property type="entry name" value="SAM-dependent_MTases_sf"/>
</dbReference>
<reference evidence="1 2" key="1">
    <citation type="submission" date="2024-01" db="EMBL/GenBank/DDBJ databases">
        <title>Comparative genomics of Cryptococcus and Kwoniella reveals pathogenesis evolution and contrasting modes of karyotype evolution via chromosome fusion or intercentromeric recombination.</title>
        <authorList>
            <person name="Coelho M.A."/>
            <person name="David-Palma M."/>
            <person name="Shea T."/>
            <person name="Bowers K."/>
            <person name="McGinley-Smith S."/>
            <person name="Mohammad A.W."/>
            <person name="Gnirke A."/>
            <person name="Yurkov A.M."/>
            <person name="Nowrousian M."/>
            <person name="Sun S."/>
            <person name="Cuomo C.A."/>
            <person name="Heitman J."/>
        </authorList>
    </citation>
    <scope>NUCLEOTIDE SEQUENCE [LARGE SCALE GENOMIC DNA]</scope>
    <source>
        <strain evidence="1">CBS 11374</strain>
    </source>
</reference>
<evidence type="ECO:0000313" key="2">
    <source>
        <dbReference type="Proteomes" id="UP001329825"/>
    </source>
</evidence>
<dbReference type="InterPro" id="IPR019410">
    <property type="entry name" value="Methyltransf_16"/>
</dbReference>
<dbReference type="Pfam" id="PF10294">
    <property type="entry name" value="Methyltransf_16"/>
    <property type="match status" value="2"/>
</dbReference>
<dbReference type="SUPFAM" id="SSF53335">
    <property type="entry name" value="S-adenosyl-L-methionine-dependent methyltransferases"/>
    <property type="match status" value="1"/>
</dbReference>
<protein>
    <submittedName>
        <fullName evidence="1">Uncharacterized protein</fullName>
    </submittedName>
</protein>
<dbReference type="EMBL" id="CP141882">
    <property type="protein sequence ID" value="WRT65226.1"/>
    <property type="molecule type" value="Genomic_DNA"/>
</dbReference>
<dbReference type="PANTHER" id="PTHR14614:SF109">
    <property type="entry name" value="RIBOSOMAL LYSINE N-METHYLTRANSFERASE 5"/>
    <property type="match status" value="1"/>
</dbReference>
<dbReference type="Gene3D" id="3.40.50.150">
    <property type="entry name" value="Vaccinia Virus protein VP39"/>
    <property type="match status" value="1"/>
</dbReference>
<sequence>MVSSIRPTTISSTETPRCPNGLFNFDEGVLVEDADEEIMELYMSLASVSSDKSMKDTDPHSGGLGFLNSNESVLEITIDLSPPTLTFDDVKLKLDKRSKRKYKNSSLNSTTGNTANESISVKIQQDLGMLKGPKGDTGSILWRSSLYLSTILLRQYHQPSTGGVDIPILDLETLKSASVLELGSGTGLLSVLLSRICKVFTASDRLENLKLVKRNLGLNGISIVGDVSSKEDAKLSNKSSSKGKQEMKHVNGSVNIEEIDWIAVSEERKRHPESWLLPSPNDIIAKDENHDNGNSRKQQYDMILAVDCIYNEHLVQPLVDTFGKYCPRGGKTVIWVVIELRSADVLTLFLETWMNDPSGPWTIVRLSEKSMGNWDGKKARWVGWVGWR</sequence>
<accession>A0ABZ1CX03</accession>
<keyword evidence="2" id="KW-1185">Reference proteome</keyword>
<name>A0ABZ1CX03_9TREE</name>
<dbReference type="RefSeq" id="XP_062789966.1">
    <property type="nucleotide sequence ID" value="XM_062933915.1"/>
</dbReference>
<gene>
    <name evidence="1" type="ORF">IL334_002169</name>
</gene>
<dbReference type="PANTHER" id="PTHR14614">
    <property type="entry name" value="HEPATOCELLULAR CARCINOMA-ASSOCIATED ANTIGEN"/>
    <property type="match status" value="1"/>
</dbReference>
<dbReference type="GeneID" id="87954300"/>
<proteinExistence type="predicted"/>
<evidence type="ECO:0000313" key="1">
    <source>
        <dbReference type="EMBL" id="WRT65226.1"/>
    </source>
</evidence>